<keyword evidence="4" id="KW-1185">Reference proteome</keyword>
<reference evidence="3 4" key="1">
    <citation type="journal article" date="2014" name="J. Biotechnol.">
        <title>Complete genome sequence of the actinobacterium Actinoplanes friuliensis HAG 010964, producer of the lipopeptide antibiotic friulimycin.</title>
        <authorList>
            <person name="Ruckert C."/>
            <person name="Szczepanowski R."/>
            <person name="Albersmeier A."/>
            <person name="Goesmann A."/>
            <person name="Fischer N."/>
            <person name="Steinkamper A."/>
            <person name="Puhler A."/>
            <person name="Biener R."/>
            <person name="Schwartz D."/>
            <person name="Kalinowski J."/>
        </authorList>
    </citation>
    <scope>NUCLEOTIDE SEQUENCE [LARGE SCALE GENOMIC DNA]</scope>
    <source>
        <strain evidence="3 4">DSM 7358</strain>
    </source>
</reference>
<proteinExistence type="predicted"/>
<dbReference type="PATRIC" id="fig|1246995.3.peg.7996"/>
<protein>
    <recommendedName>
        <fullName evidence="2">DUF4240 domain-containing protein</fullName>
    </recommendedName>
</protein>
<dbReference type="eggNOG" id="ENOG5032V7N">
    <property type="taxonomic scope" value="Bacteria"/>
</dbReference>
<evidence type="ECO:0000313" key="3">
    <source>
        <dbReference type="EMBL" id="AGZ46159.1"/>
    </source>
</evidence>
<dbReference type="Proteomes" id="UP000017746">
    <property type="component" value="Chromosome"/>
</dbReference>
<feature type="domain" description="DUF4240" evidence="2">
    <location>
        <begin position="50"/>
        <end position="123"/>
    </location>
</feature>
<evidence type="ECO:0000259" key="2">
    <source>
        <dbReference type="Pfam" id="PF14024"/>
    </source>
</evidence>
<evidence type="ECO:0000313" key="4">
    <source>
        <dbReference type="Proteomes" id="UP000017746"/>
    </source>
</evidence>
<sequence length="172" mass="19657">MLPTPEHEDRFWSLLEEAWAPQSKKTNKARRKLAERRPGKDVDVEDLEEAWEDVQEHLEAACAELTTEELTDLDRVVERKLYNLDRADLQEVTDGSDDGFLYARGFIVAMGRTYYEAAKAEPRLAVPDAEAEEMCYLFAHLNQNRFGTFPETNSGISRESCSNPTGWPTLTN</sequence>
<dbReference type="OrthoDB" id="6200718at2"/>
<organism evidence="3 4">
    <name type="scientific">Actinoplanes friuliensis DSM 7358</name>
    <dbReference type="NCBI Taxonomy" id="1246995"/>
    <lineage>
        <taxon>Bacteria</taxon>
        <taxon>Bacillati</taxon>
        <taxon>Actinomycetota</taxon>
        <taxon>Actinomycetes</taxon>
        <taxon>Micromonosporales</taxon>
        <taxon>Micromonosporaceae</taxon>
        <taxon>Actinoplanes</taxon>
    </lineage>
</organism>
<dbReference type="KEGG" id="afs:AFR_39525"/>
<feature type="region of interest" description="Disordered" evidence="1">
    <location>
        <begin position="152"/>
        <end position="172"/>
    </location>
</feature>
<dbReference type="AlphaFoldDB" id="U5WAK8"/>
<feature type="compositionally biased region" description="Basic residues" evidence="1">
    <location>
        <begin position="25"/>
        <end position="34"/>
    </location>
</feature>
<dbReference type="EMBL" id="CP006272">
    <property type="protein sequence ID" value="AGZ46159.1"/>
    <property type="molecule type" value="Genomic_DNA"/>
</dbReference>
<dbReference type="Pfam" id="PF14024">
    <property type="entry name" value="DUF4240"/>
    <property type="match status" value="1"/>
</dbReference>
<feature type="region of interest" description="Disordered" evidence="1">
    <location>
        <begin position="22"/>
        <end position="42"/>
    </location>
</feature>
<accession>U5WAK8</accession>
<name>U5WAK8_9ACTN</name>
<gene>
    <name evidence="3" type="ORF">AFR_39525</name>
</gene>
<dbReference type="InterPro" id="IPR025334">
    <property type="entry name" value="DUF4240"/>
</dbReference>
<dbReference type="RefSeq" id="WP_023562493.1">
    <property type="nucleotide sequence ID" value="NC_022657.1"/>
</dbReference>
<dbReference type="HOGENOM" id="CLU_1559676_0_0_11"/>
<evidence type="ECO:0000256" key="1">
    <source>
        <dbReference type="SAM" id="MobiDB-lite"/>
    </source>
</evidence>